<dbReference type="SUPFAM" id="SSF56672">
    <property type="entry name" value="DNA/RNA polymerases"/>
    <property type="match status" value="1"/>
</dbReference>
<dbReference type="CDD" id="cd01650">
    <property type="entry name" value="RT_nLTR_like"/>
    <property type="match status" value="1"/>
</dbReference>
<keyword evidence="1" id="KW-0472">Membrane</keyword>
<organism evidence="3 4">
    <name type="scientific">Dipteronia dyeriana</name>
    <dbReference type="NCBI Taxonomy" id="168575"/>
    <lineage>
        <taxon>Eukaryota</taxon>
        <taxon>Viridiplantae</taxon>
        <taxon>Streptophyta</taxon>
        <taxon>Embryophyta</taxon>
        <taxon>Tracheophyta</taxon>
        <taxon>Spermatophyta</taxon>
        <taxon>Magnoliopsida</taxon>
        <taxon>eudicotyledons</taxon>
        <taxon>Gunneridae</taxon>
        <taxon>Pentapetalae</taxon>
        <taxon>rosids</taxon>
        <taxon>malvids</taxon>
        <taxon>Sapindales</taxon>
        <taxon>Sapindaceae</taxon>
        <taxon>Hippocastanoideae</taxon>
        <taxon>Acereae</taxon>
        <taxon>Dipteronia</taxon>
    </lineage>
</organism>
<accession>A0AAD9XNY6</accession>
<dbReference type="PANTHER" id="PTHR31635">
    <property type="entry name" value="REVERSE TRANSCRIPTASE DOMAIN-CONTAINING PROTEIN-RELATED"/>
    <property type="match status" value="1"/>
</dbReference>
<evidence type="ECO:0000313" key="3">
    <source>
        <dbReference type="EMBL" id="KAK2663151.1"/>
    </source>
</evidence>
<dbReference type="SUPFAM" id="SSF56219">
    <property type="entry name" value="DNase I-like"/>
    <property type="match status" value="1"/>
</dbReference>
<evidence type="ECO:0000259" key="2">
    <source>
        <dbReference type="Pfam" id="PF00078"/>
    </source>
</evidence>
<dbReference type="InterPro" id="IPR043502">
    <property type="entry name" value="DNA/RNA_pol_sf"/>
</dbReference>
<reference evidence="3" key="1">
    <citation type="journal article" date="2023" name="Plant J.">
        <title>Genome sequences and population genomics provide insights into the demographic history, inbreeding, and mutation load of two 'living fossil' tree species of Dipteronia.</title>
        <authorList>
            <person name="Feng Y."/>
            <person name="Comes H.P."/>
            <person name="Chen J."/>
            <person name="Zhu S."/>
            <person name="Lu R."/>
            <person name="Zhang X."/>
            <person name="Li P."/>
            <person name="Qiu J."/>
            <person name="Olsen K.M."/>
            <person name="Qiu Y."/>
        </authorList>
    </citation>
    <scope>NUCLEOTIDE SEQUENCE</scope>
    <source>
        <strain evidence="3">KIB01</strain>
    </source>
</reference>
<dbReference type="InterPro" id="IPR000477">
    <property type="entry name" value="RT_dom"/>
</dbReference>
<dbReference type="Gene3D" id="3.60.10.10">
    <property type="entry name" value="Endonuclease/exonuclease/phosphatase"/>
    <property type="match status" value="1"/>
</dbReference>
<name>A0AAD9XNY6_9ROSI</name>
<dbReference type="PANTHER" id="PTHR31635:SF196">
    <property type="entry name" value="REVERSE TRANSCRIPTASE DOMAIN-CONTAINING PROTEIN-RELATED"/>
    <property type="match status" value="1"/>
</dbReference>
<dbReference type="Pfam" id="PF00078">
    <property type="entry name" value="RVT_1"/>
    <property type="match status" value="1"/>
</dbReference>
<dbReference type="Proteomes" id="UP001280121">
    <property type="component" value="Unassembled WGS sequence"/>
</dbReference>
<dbReference type="AlphaFoldDB" id="A0AAD9XNY6"/>
<feature type="transmembrane region" description="Helical" evidence="1">
    <location>
        <begin position="495"/>
        <end position="524"/>
    </location>
</feature>
<gene>
    <name evidence="3" type="ORF">Ddye_001725</name>
</gene>
<proteinExistence type="predicted"/>
<keyword evidence="4" id="KW-1185">Reference proteome</keyword>
<keyword evidence="1" id="KW-1133">Transmembrane helix</keyword>
<dbReference type="InterPro" id="IPR036691">
    <property type="entry name" value="Endo/exonu/phosph_ase_sf"/>
</dbReference>
<protein>
    <recommendedName>
        <fullName evidence="2">Reverse transcriptase domain-containing protein</fullName>
    </recommendedName>
</protein>
<evidence type="ECO:0000256" key="1">
    <source>
        <dbReference type="SAM" id="Phobius"/>
    </source>
</evidence>
<feature type="domain" description="Reverse transcriptase" evidence="2">
    <location>
        <begin position="245"/>
        <end position="339"/>
    </location>
</feature>
<dbReference type="EMBL" id="JANJYI010000001">
    <property type="protein sequence ID" value="KAK2663151.1"/>
    <property type="molecule type" value="Genomic_DNA"/>
</dbReference>
<sequence>MSIISSNIRGLGRPEKCKAVRNIVCIHKLSLLFLQETKLKHFNLRTIKPLGGSLLSKGVGVDSTGSTGGLLMLWDDEVFVVSDCITNDRCIIVFGMLSKFKNEVTFCNVYAANQEEDRRVLWQYFSMRNLFCLTFGLLVVISIRCWNKVKRPSWLAGHGSEAEKERLFGQDLDEHLSRVIEMEEMVQGQVVKGMRSKHQDDFNLNFIRSNWEVVKNDFLGFMEEFHNDSSVVKHVNRTFIALVPKTRNPEYLKGYRPISLVGATYKILAKVLANRLKKVMVKIISQFQMAFVSGRQIVNSFVIADEMIHSWKKSDMGRILLKLDFEKAYDSVNNDSCLRCSVEVLSCLLVKAREKGLMKGIGFQNDEVHLTHLQFADDTLLFIEPCLPLGGNFVREGSSFVKFVNKFCDKCSASTRIIKEGFSVVVGSEERVRFWKDLGWDSSPLMHAFVRIFALAFNKIGLVCKYGKWEGACWSWVVQLRRQPFNWEFSQWNCFMMTLISIHIMGISWVLWHGLSVQIGIFRLSRFEGTMRRMEAW</sequence>
<keyword evidence="1" id="KW-0812">Transmembrane</keyword>
<evidence type="ECO:0000313" key="4">
    <source>
        <dbReference type="Proteomes" id="UP001280121"/>
    </source>
</evidence>
<comment type="caution">
    <text evidence="3">The sequence shown here is derived from an EMBL/GenBank/DDBJ whole genome shotgun (WGS) entry which is preliminary data.</text>
</comment>